<dbReference type="Proteomes" id="UP000004324">
    <property type="component" value="Unassembled WGS sequence"/>
</dbReference>
<dbReference type="OrthoDB" id="9808813at2"/>
<evidence type="ECO:0000313" key="4">
    <source>
        <dbReference type="Proteomes" id="UP000004324"/>
    </source>
</evidence>
<sequence length="117" mass="13674">MVSSSLKIILLRTSESRLEKQIWEAKQKCLGLVLVRADFQKYLRFSRLARESYADYSDKIEPYGIDEYWIDVSGTEKIFGTGQDIANQIRQRLRDKLALLDRLAYPILKFLRSLVVT</sequence>
<protein>
    <submittedName>
        <fullName evidence="3">UMUC domain protein DNA-repair protein</fullName>
    </submittedName>
</protein>
<dbReference type="InterPro" id="IPR043128">
    <property type="entry name" value="Rev_trsase/Diguanyl_cyclase"/>
</dbReference>
<dbReference type="PATRIC" id="fig|1149862.3.peg.2455"/>
<dbReference type="GO" id="GO:0042276">
    <property type="term" value="P:error-prone translesion synthesis"/>
    <property type="evidence" value="ECO:0007669"/>
    <property type="project" value="TreeGrafter"/>
</dbReference>
<feature type="domain" description="UmuC" evidence="2">
    <location>
        <begin position="24"/>
        <end position="99"/>
    </location>
</feature>
<dbReference type="PROSITE" id="PS50173">
    <property type="entry name" value="UMUC"/>
    <property type="match status" value="1"/>
</dbReference>
<gene>
    <name evidence="3" type="ORF">FB4_3497</name>
</gene>
<dbReference type="GO" id="GO:0005829">
    <property type="term" value="C:cytosol"/>
    <property type="evidence" value="ECO:0007669"/>
    <property type="project" value="TreeGrafter"/>
</dbReference>
<organism evidence="3 4">
    <name type="scientific">Pelosinus fermentans B4</name>
    <dbReference type="NCBI Taxonomy" id="1149862"/>
    <lineage>
        <taxon>Bacteria</taxon>
        <taxon>Bacillati</taxon>
        <taxon>Bacillota</taxon>
        <taxon>Negativicutes</taxon>
        <taxon>Selenomonadales</taxon>
        <taxon>Sporomusaceae</taxon>
        <taxon>Pelosinus</taxon>
    </lineage>
</organism>
<evidence type="ECO:0000256" key="1">
    <source>
        <dbReference type="ARBA" id="ARBA00010945"/>
    </source>
</evidence>
<keyword evidence="4" id="KW-1185">Reference proteome</keyword>
<dbReference type="GO" id="GO:0006281">
    <property type="term" value="P:DNA repair"/>
    <property type="evidence" value="ECO:0007669"/>
    <property type="project" value="InterPro"/>
</dbReference>
<comment type="similarity">
    <text evidence="1">Belongs to the DNA polymerase type-Y family.</text>
</comment>
<dbReference type="InterPro" id="IPR043502">
    <property type="entry name" value="DNA/RNA_pol_sf"/>
</dbReference>
<dbReference type="Gene3D" id="3.40.1170.60">
    <property type="match status" value="1"/>
</dbReference>
<name>I8RFN2_9FIRM</name>
<dbReference type="InterPro" id="IPR050116">
    <property type="entry name" value="DNA_polymerase-Y"/>
</dbReference>
<reference evidence="3 4" key="1">
    <citation type="journal article" date="2012" name="J. Bacteriol.">
        <title>Draft Genome Sequences for Two Metal-Reducing Pelosinus fermentans Strains Isolated from a Cr(VI)-Contaminated Site and for Type Strain R7.</title>
        <authorList>
            <person name="Brown S.D."/>
            <person name="Podar M."/>
            <person name="Klingeman D.M."/>
            <person name="Johnson C.M."/>
            <person name="Yang Z.K."/>
            <person name="Utturkar S.M."/>
            <person name="Land M.L."/>
            <person name="Mosher J.J."/>
            <person name="Hurt R.A.Jr."/>
            <person name="Phelps T.J."/>
            <person name="Palumbo A.V."/>
            <person name="Arkin A.P."/>
            <person name="Hazen T.C."/>
            <person name="Elias D.A."/>
        </authorList>
    </citation>
    <scope>NUCLEOTIDE SEQUENCE [LARGE SCALE GENOMIC DNA]</scope>
    <source>
        <strain evidence="3 4">B4</strain>
    </source>
</reference>
<dbReference type="GO" id="GO:0009432">
    <property type="term" value="P:SOS response"/>
    <property type="evidence" value="ECO:0007669"/>
    <property type="project" value="TreeGrafter"/>
</dbReference>
<dbReference type="AlphaFoldDB" id="I8RFN2"/>
<proteinExistence type="inferred from homology"/>
<dbReference type="Pfam" id="PF00817">
    <property type="entry name" value="IMS"/>
    <property type="match status" value="1"/>
</dbReference>
<dbReference type="PANTHER" id="PTHR11076:SF33">
    <property type="entry name" value="DNA POLYMERASE KAPPA"/>
    <property type="match status" value="1"/>
</dbReference>
<dbReference type="Gene3D" id="3.30.70.270">
    <property type="match status" value="1"/>
</dbReference>
<comment type="caution">
    <text evidence="3">The sequence shown here is derived from an EMBL/GenBank/DDBJ whole genome shotgun (WGS) entry which is preliminary data.</text>
</comment>
<dbReference type="PANTHER" id="PTHR11076">
    <property type="entry name" value="DNA REPAIR POLYMERASE UMUC / TRANSFERASE FAMILY MEMBER"/>
    <property type="match status" value="1"/>
</dbReference>
<dbReference type="GO" id="GO:0003887">
    <property type="term" value="F:DNA-directed DNA polymerase activity"/>
    <property type="evidence" value="ECO:0007669"/>
    <property type="project" value="TreeGrafter"/>
</dbReference>
<dbReference type="EMBL" id="AKVJ01000027">
    <property type="protein sequence ID" value="EIW18323.1"/>
    <property type="molecule type" value="Genomic_DNA"/>
</dbReference>
<evidence type="ECO:0000259" key="2">
    <source>
        <dbReference type="PROSITE" id="PS50173"/>
    </source>
</evidence>
<accession>I8RFN2</accession>
<dbReference type="InterPro" id="IPR001126">
    <property type="entry name" value="UmuC"/>
</dbReference>
<evidence type="ECO:0000313" key="3">
    <source>
        <dbReference type="EMBL" id="EIW18323.1"/>
    </source>
</evidence>
<dbReference type="SUPFAM" id="SSF56672">
    <property type="entry name" value="DNA/RNA polymerases"/>
    <property type="match status" value="1"/>
</dbReference>